<gene>
    <name evidence="2" type="ORF">NCTC13071_00894</name>
</gene>
<proteinExistence type="predicted"/>
<sequence length="180" mass="20895">MKYNIFSFRESDDYDKKRYGFAESPDSVDPIDIYQGLPLEKPWSEPMFELTEGHFSDYLSNDCDWVLCSEKLKQCIETNAINATDITWCSVAVNDGDVVKTYYALLMETPMKEILDTEKSRKLRDGKIYLPHFVYDKIKDVDIFALEEEYLGGLYISERLKLIIEAENLAGVGFEDWYAS</sequence>
<dbReference type="EMBL" id="LR134384">
    <property type="protein sequence ID" value="VEH14908.1"/>
    <property type="molecule type" value="Genomic_DNA"/>
</dbReference>
<dbReference type="AlphaFoldDB" id="A0A3S4V8Z3"/>
<dbReference type="InterPro" id="IPR012433">
    <property type="entry name" value="Imm11"/>
</dbReference>
<evidence type="ECO:0000313" key="2">
    <source>
        <dbReference type="EMBL" id="VEH14908.1"/>
    </source>
</evidence>
<accession>A0A3S4V8Z3</accession>
<reference evidence="2 3" key="1">
    <citation type="submission" date="2018-12" db="EMBL/GenBank/DDBJ databases">
        <authorList>
            <consortium name="Pathogen Informatics"/>
        </authorList>
    </citation>
    <scope>NUCLEOTIDE SEQUENCE [LARGE SCALE GENOMIC DNA]</scope>
    <source>
        <strain evidence="2 3">NCTC13071</strain>
    </source>
</reference>
<evidence type="ECO:0000313" key="3">
    <source>
        <dbReference type="Proteomes" id="UP000274578"/>
    </source>
</evidence>
<dbReference type="GeneID" id="85011769"/>
<dbReference type="Pfam" id="PF07791">
    <property type="entry name" value="Imm11"/>
    <property type="match status" value="1"/>
</dbReference>
<name>A0A3S4V8Z3_9BACT</name>
<dbReference type="KEGG" id="poc:NCTC13071_00894"/>
<feature type="domain" description="Immunity MXAN-0049 protein" evidence="1">
    <location>
        <begin position="51"/>
        <end position="177"/>
    </location>
</feature>
<evidence type="ECO:0000259" key="1">
    <source>
        <dbReference type="Pfam" id="PF07791"/>
    </source>
</evidence>
<protein>
    <recommendedName>
        <fullName evidence="1">Immunity MXAN-0049 protein domain-containing protein</fullName>
    </recommendedName>
</protein>
<dbReference type="RefSeq" id="WP_018919938.1">
    <property type="nucleotide sequence ID" value="NZ_LR134384.1"/>
</dbReference>
<dbReference type="Proteomes" id="UP000274578">
    <property type="component" value="Chromosome 1"/>
</dbReference>
<organism evidence="2 3">
    <name type="scientific">Segatella oris</name>
    <dbReference type="NCBI Taxonomy" id="28135"/>
    <lineage>
        <taxon>Bacteria</taxon>
        <taxon>Pseudomonadati</taxon>
        <taxon>Bacteroidota</taxon>
        <taxon>Bacteroidia</taxon>
        <taxon>Bacteroidales</taxon>
        <taxon>Prevotellaceae</taxon>
        <taxon>Segatella</taxon>
    </lineage>
</organism>